<feature type="region of interest" description="Disordered" evidence="6">
    <location>
        <begin position="985"/>
        <end position="1008"/>
    </location>
</feature>
<dbReference type="OrthoDB" id="200660at2759"/>
<feature type="compositionally biased region" description="Acidic residues" evidence="6">
    <location>
        <begin position="375"/>
        <end position="384"/>
    </location>
</feature>
<dbReference type="SUPFAM" id="SSF48371">
    <property type="entry name" value="ARM repeat"/>
    <property type="match status" value="1"/>
</dbReference>
<gene>
    <name evidence="7" type="ORF">AX774_g1150</name>
</gene>
<comment type="caution">
    <text evidence="7">The sequence shown here is derived from an EMBL/GenBank/DDBJ whole genome shotgun (WGS) entry which is preliminary data.</text>
</comment>
<dbReference type="InterPro" id="IPR016024">
    <property type="entry name" value="ARM-type_fold"/>
</dbReference>
<dbReference type="GO" id="GO:0000785">
    <property type="term" value="C:chromatin"/>
    <property type="evidence" value="ECO:0007669"/>
    <property type="project" value="TreeGrafter"/>
</dbReference>
<dbReference type="AlphaFoldDB" id="A0A1R1PWD3"/>
<dbReference type="Pfam" id="PF20168">
    <property type="entry name" value="PDS5"/>
    <property type="match status" value="1"/>
</dbReference>
<evidence type="ECO:0000256" key="3">
    <source>
        <dbReference type="ARBA" id="ARBA00022776"/>
    </source>
</evidence>
<dbReference type="GO" id="GO:0005634">
    <property type="term" value="C:nucleus"/>
    <property type="evidence" value="ECO:0007669"/>
    <property type="project" value="UniProtKB-SubCell"/>
</dbReference>
<dbReference type="InterPro" id="IPR039776">
    <property type="entry name" value="Pds5"/>
</dbReference>
<evidence type="ECO:0000256" key="2">
    <source>
        <dbReference type="ARBA" id="ARBA00022618"/>
    </source>
</evidence>
<keyword evidence="5" id="KW-0131">Cell cycle</keyword>
<evidence type="ECO:0000256" key="1">
    <source>
        <dbReference type="ARBA" id="ARBA00004123"/>
    </source>
</evidence>
<organism evidence="7 8">
    <name type="scientific">Zancudomyces culisetae</name>
    <name type="common">Gut fungus</name>
    <name type="synonym">Smittium culisetae</name>
    <dbReference type="NCBI Taxonomy" id="1213189"/>
    <lineage>
        <taxon>Eukaryota</taxon>
        <taxon>Fungi</taxon>
        <taxon>Fungi incertae sedis</taxon>
        <taxon>Zoopagomycota</taxon>
        <taxon>Kickxellomycotina</taxon>
        <taxon>Harpellomycetes</taxon>
        <taxon>Harpellales</taxon>
        <taxon>Legeriomycetaceae</taxon>
        <taxon>Zancudomyces</taxon>
    </lineage>
</organism>
<dbReference type="GO" id="GO:0007064">
    <property type="term" value="P:mitotic sister chromatid cohesion"/>
    <property type="evidence" value="ECO:0007669"/>
    <property type="project" value="InterPro"/>
</dbReference>
<dbReference type="PANTHER" id="PTHR12663:SF0">
    <property type="entry name" value="PRECOCIOUS DISSOCIATION OF SISTERS 5, ISOFORM A"/>
    <property type="match status" value="1"/>
</dbReference>
<dbReference type="GO" id="GO:0006281">
    <property type="term" value="P:DNA repair"/>
    <property type="evidence" value="ECO:0007669"/>
    <property type="project" value="TreeGrafter"/>
</dbReference>
<evidence type="ECO:0000256" key="5">
    <source>
        <dbReference type="ARBA" id="ARBA00023306"/>
    </source>
</evidence>
<comment type="subcellular location">
    <subcellularLocation>
        <location evidence="1">Nucleus</location>
    </subcellularLocation>
</comment>
<evidence type="ECO:0000313" key="8">
    <source>
        <dbReference type="Proteomes" id="UP000188320"/>
    </source>
</evidence>
<accession>A0A1R1PWD3</accession>
<keyword evidence="2" id="KW-0132">Cell division</keyword>
<keyword evidence="8" id="KW-1185">Reference proteome</keyword>
<feature type="region of interest" description="Disordered" evidence="6">
    <location>
        <begin position="361"/>
        <end position="384"/>
    </location>
</feature>
<dbReference type="PANTHER" id="PTHR12663">
    <property type="entry name" value="ANDROGEN INDUCED INHIBITOR OF PROLIFERATION AS3 / PDS5-RELATED"/>
    <property type="match status" value="1"/>
</dbReference>
<proteinExistence type="predicted"/>
<dbReference type="GO" id="GO:0051301">
    <property type="term" value="P:cell division"/>
    <property type="evidence" value="ECO:0007669"/>
    <property type="project" value="UniProtKB-KW"/>
</dbReference>
<dbReference type="Gene3D" id="1.25.10.10">
    <property type="entry name" value="Leucine-rich Repeat Variant"/>
    <property type="match status" value="1"/>
</dbReference>
<dbReference type="InterPro" id="IPR011989">
    <property type="entry name" value="ARM-like"/>
</dbReference>
<evidence type="ECO:0000256" key="6">
    <source>
        <dbReference type="SAM" id="MobiDB-lite"/>
    </source>
</evidence>
<dbReference type="Proteomes" id="UP000188320">
    <property type="component" value="Unassembled WGS sequence"/>
</dbReference>
<dbReference type="CDD" id="cd19953">
    <property type="entry name" value="PDS5"/>
    <property type="match status" value="1"/>
</dbReference>
<keyword evidence="3" id="KW-0498">Mitosis</keyword>
<evidence type="ECO:0000313" key="7">
    <source>
        <dbReference type="EMBL" id="OMH85305.1"/>
    </source>
</evidence>
<dbReference type="EMBL" id="LSSK01000095">
    <property type="protein sequence ID" value="OMH85305.1"/>
    <property type="molecule type" value="Genomic_DNA"/>
</dbReference>
<keyword evidence="4" id="KW-0539">Nucleus</keyword>
<sequence length="1084" mass="123150">MMAEILQQLIEENSKVPKEVIDVLLVQFLKKRQDENRAAHQMAVDVCNSTMTIMQKYVCQYFSEIIVESSRELNREGSAGDVQLENLQNAHYLILELFKTAPGLLQNVIPQIEEELFVDHVDVRTIATQVVGEMFSLRGYVLTKRYEGTWESWKRRRNDKAVAVRIKWVEKAVEMLAMQTQLVKELEDGIIEKLEDVDEKVRKAACEAFSRLELTKNAQIGISKKMVQALSERCKDRRVLPRSEACQAISHIYEGVYSEIEAGDPAVIEKFSEIPAALMKLYFVDQKDITCNVEAALYTKIFGLSSVKDDDKRAMRLVRILTYCDKKAMIGFSGLLKRQGDLVAEVQVMLKFAEMLHKKTTRAREHKESTSGSGGEEEEEDGDSNDVLDAKLEESINRVSAYFPEPLKFANGLSVLLKQKDKDSDKNKDSDMALLAHCGRLRKMMDVSSDYKSIRKEQKEFMRRVCEDSPTIIDTMAMLVRSISLACINKSIIIPLVKIVQKKTNYSVMSRSQGGGSGVSSGLISRNNSSSNIISYSQGSVLGTATATATIAGTTAVTSVPNAAQNLLLLVMKIQPRMFVAHTESLLTLFEDPDIISDQEAEDNLYMISLFSRTYPSQLGYSDKFHRTLSEYVKTGTIKMAKYAATILSTSKKYADYNGENGSLEQLVDEVIDLLLGSAGYSDAKQCKVLLASLSRFVTYKQGVFDTNRLDELAFELFGFLEGRESSRLQMNIIKQEMEVDRNEEELEESIRRKEKAGKTSDANGDKDGWIDRYSLPDAEICKILAIKVLVNRCYSYNNKIKSTESILDEGRKTLFMLRKYTQQQDQLGTQDNTSDDSSSVFKDHLRLTSAACMLKLCRQSRYDQMVVLSDILDLALIVQDPNYNVRFQFVTKKLVESLSALRIKPKFVPLLFFAAYEPEAELRDLIERFIQVTMMDINSKLIKVMASAPTTEDTANSNMFNGIMEYSLIGLLILLTYHPDWDANGQQQQQQQQQEREEESGGNDEPQVDNLTIIKIFSKYIEFYINNVVNAENISLVYFYAMMMKTYRDRYLGYIEPVPQLQPHGLPEYHGSGNYQKSRFIFY</sequence>
<name>A0A1R1PWD3_ZANCU</name>
<feature type="region of interest" description="Disordered" evidence="6">
    <location>
        <begin position="744"/>
        <end position="763"/>
    </location>
</feature>
<reference evidence="8" key="1">
    <citation type="submission" date="2017-01" db="EMBL/GenBank/DDBJ databases">
        <authorList>
            <person name="Wang Y."/>
            <person name="White M."/>
            <person name="Kvist S."/>
            <person name="Moncalvo J.-M."/>
        </authorList>
    </citation>
    <scope>NUCLEOTIDE SEQUENCE [LARGE SCALE GENOMIC DNA]</scope>
    <source>
        <strain evidence="8">COL-18-3</strain>
    </source>
</reference>
<protein>
    <submittedName>
        <fullName evidence="7">Sister chromatid cohesion protein pds5</fullName>
    </submittedName>
</protein>
<evidence type="ECO:0000256" key="4">
    <source>
        <dbReference type="ARBA" id="ARBA00023242"/>
    </source>
</evidence>